<protein>
    <recommendedName>
        <fullName evidence="6">RNA polymerase II subunit A C-terminal domain phosphatase</fullName>
        <ecNumber evidence="6">3.1.3.16</ecNumber>
    </recommendedName>
</protein>
<feature type="compositionally biased region" description="Basic and acidic residues" evidence="7">
    <location>
        <begin position="329"/>
        <end position="355"/>
    </location>
</feature>
<evidence type="ECO:0000256" key="7">
    <source>
        <dbReference type="SAM" id="MobiDB-lite"/>
    </source>
</evidence>
<evidence type="ECO:0000259" key="8">
    <source>
        <dbReference type="PROSITE" id="PS50172"/>
    </source>
</evidence>
<dbReference type="InterPro" id="IPR039189">
    <property type="entry name" value="Fcp1"/>
</dbReference>
<evidence type="ECO:0000313" key="10">
    <source>
        <dbReference type="EMBL" id="KAJ4434927.1"/>
    </source>
</evidence>
<dbReference type="CDD" id="cd17729">
    <property type="entry name" value="BRCT_CTDP1"/>
    <property type="match status" value="1"/>
</dbReference>
<evidence type="ECO:0000256" key="2">
    <source>
        <dbReference type="ARBA" id="ARBA00022801"/>
    </source>
</evidence>
<dbReference type="InterPro" id="IPR011053">
    <property type="entry name" value="Single_hybrid_motif"/>
</dbReference>
<proteinExistence type="predicted"/>
<keyword evidence="11" id="KW-1185">Reference proteome</keyword>
<gene>
    <name evidence="10" type="ORF">ANN_23498</name>
</gene>
<dbReference type="PANTHER" id="PTHR23081">
    <property type="entry name" value="RNA POLYMERASE II CTD PHOSPHATASE"/>
    <property type="match status" value="1"/>
</dbReference>
<evidence type="ECO:0000256" key="1">
    <source>
        <dbReference type="ARBA" id="ARBA00004123"/>
    </source>
</evidence>
<dbReference type="SUPFAM" id="SSF56784">
    <property type="entry name" value="HAD-like"/>
    <property type="match status" value="1"/>
</dbReference>
<dbReference type="SUPFAM" id="SSF51230">
    <property type="entry name" value="Single hybrid motif"/>
    <property type="match status" value="1"/>
</dbReference>
<feature type="region of interest" description="Disordered" evidence="7">
    <location>
        <begin position="329"/>
        <end position="358"/>
    </location>
</feature>
<dbReference type="InterPro" id="IPR058785">
    <property type="entry name" value="BSH_FCP1"/>
</dbReference>
<dbReference type="Gene3D" id="3.40.50.1000">
    <property type="entry name" value="HAD superfamily/HAD-like"/>
    <property type="match status" value="1"/>
</dbReference>
<feature type="region of interest" description="Disordered" evidence="7">
    <location>
        <begin position="722"/>
        <end position="818"/>
    </location>
</feature>
<dbReference type="Pfam" id="PF26077">
    <property type="entry name" value="BSH_Fcp1"/>
    <property type="match status" value="1"/>
</dbReference>
<sequence length="832" mass="92106">MGAKVVEIVLPTGKSAKILKWKVKEGTIVSIGRVILLYDINPNNGKEEQKKLKATQVGTVRKLLAKEGEIVHPGDVLLELEECTHPTVMKDMCAECGADLRKEECVLQNASIPMVHSIPELKVSKEQAQILGKADEERLLKDRKLVLLVDLDQTLIHTTNDNIPPNLKDVYHFRLYGPGSPWYHTRLRPGTQKFLNEMSRYYELHICTFGARNYAHMIALFLDQDGKFFSHRILSRDECFNPNSKTANLTALFPCGDNLVCIIDDREDVWNFAPNLVHVKPYHFFQHTGDINAPPGLAKCENDDKEGFDFTKMSDVKEKESVKCKVKENGEMKTSEKQEKESEQCDSEKSEESKIGADACVMQETVALSGEEAAERTGGEQNTEVEVETSAAVKDSEPREDTNVDESPAGDLTGDLEISDEEASQQNKADKSSNGTTEEKLTEPSSGEGGCEKEASGGKEENKGGGTVSVGKEGGEEDLIEVEDGDDYLLYLEEILKTVHKAFYQLYDELDGKVPDLKVVIPYVRLKVLAGTSLVFSGLVPTHTPLEKSRAYQVARSMGAQVTQDLTSETTHLVAVRPGTAKVNAARRAGRNIFIVTPDWLWCCGERWEKVDERLLDQIKDSVIAVLNTYRLYPLVRGGSANRHPPAHCGSPEHVSSHQQPAARQRTPSGRFMDTINPLMSFSSEDIANMDREVEDIFNESESEGEQEKPEPQQPPVIKQKLQNTESGDESSSSSADSLSCEHPHGWGKKGPTKRKRIGAGTATESDGEEDDEEDDMPSAKFRRGEALPSDLDLGEEEDSCGSDEPPDDIDDGDWNMMGAALEREFLSGNGD</sequence>
<feature type="compositionally biased region" description="Polar residues" evidence="7">
    <location>
        <begin position="657"/>
        <end position="668"/>
    </location>
</feature>
<feature type="compositionally biased region" description="Acidic residues" evidence="7">
    <location>
        <begin position="766"/>
        <end position="777"/>
    </location>
</feature>
<dbReference type="NCBIfam" id="TIGR02250">
    <property type="entry name" value="FCP1_euk"/>
    <property type="match status" value="1"/>
</dbReference>
<evidence type="ECO:0000256" key="3">
    <source>
        <dbReference type="ARBA" id="ARBA00023242"/>
    </source>
</evidence>
<dbReference type="InterPro" id="IPR004274">
    <property type="entry name" value="FCP1_dom"/>
</dbReference>
<evidence type="ECO:0000256" key="6">
    <source>
        <dbReference type="RuleBase" id="RU366066"/>
    </source>
</evidence>
<organism evidence="10 11">
    <name type="scientific">Periplaneta americana</name>
    <name type="common">American cockroach</name>
    <name type="synonym">Blatta americana</name>
    <dbReference type="NCBI Taxonomy" id="6978"/>
    <lineage>
        <taxon>Eukaryota</taxon>
        <taxon>Metazoa</taxon>
        <taxon>Ecdysozoa</taxon>
        <taxon>Arthropoda</taxon>
        <taxon>Hexapoda</taxon>
        <taxon>Insecta</taxon>
        <taxon>Pterygota</taxon>
        <taxon>Neoptera</taxon>
        <taxon>Polyneoptera</taxon>
        <taxon>Dictyoptera</taxon>
        <taxon>Blattodea</taxon>
        <taxon>Blattoidea</taxon>
        <taxon>Blattidae</taxon>
        <taxon>Blattinae</taxon>
        <taxon>Periplaneta</taxon>
    </lineage>
</organism>
<dbReference type="PANTHER" id="PTHR23081:SF36">
    <property type="entry name" value="RNA POLYMERASE II SUBUNIT A C-TERMINAL DOMAIN PHOSPHATASE"/>
    <property type="match status" value="1"/>
</dbReference>
<dbReference type="EMBL" id="JAJSOF020000025">
    <property type="protein sequence ID" value="KAJ4434927.1"/>
    <property type="molecule type" value="Genomic_DNA"/>
</dbReference>
<feature type="compositionally biased region" description="Low complexity" evidence="7">
    <location>
        <begin position="730"/>
        <end position="739"/>
    </location>
</feature>
<dbReference type="CDD" id="cd06849">
    <property type="entry name" value="lipoyl_domain"/>
    <property type="match status" value="1"/>
</dbReference>
<keyword evidence="3 6" id="KW-0539">Nucleus</keyword>
<feature type="compositionally biased region" description="Acidic residues" evidence="7">
    <location>
        <begin position="793"/>
        <end position="814"/>
    </location>
</feature>
<dbReference type="EC" id="3.1.3.16" evidence="6"/>
<feature type="region of interest" description="Disordered" evidence="7">
    <location>
        <begin position="643"/>
        <end position="676"/>
    </location>
</feature>
<comment type="caution">
    <text evidence="10">The sequence shown here is derived from an EMBL/GenBank/DDBJ whole genome shotgun (WGS) entry which is preliminary data.</text>
</comment>
<reference evidence="10 11" key="1">
    <citation type="journal article" date="2022" name="Allergy">
        <title>Genome assembly and annotation of Periplaneta americana reveal a comprehensive cockroach allergen profile.</title>
        <authorList>
            <person name="Wang L."/>
            <person name="Xiong Q."/>
            <person name="Saelim N."/>
            <person name="Wang L."/>
            <person name="Nong W."/>
            <person name="Wan A.T."/>
            <person name="Shi M."/>
            <person name="Liu X."/>
            <person name="Cao Q."/>
            <person name="Hui J.H.L."/>
            <person name="Sookrung N."/>
            <person name="Leung T.F."/>
            <person name="Tungtrongchitr A."/>
            <person name="Tsui S.K.W."/>
        </authorList>
    </citation>
    <scope>NUCLEOTIDE SEQUENCE [LARGE SCALE GENOMIC DNA]</scope>
    <source>
        <strain evidence="10">PWHHKU_190912</strain>
    </source>
</reference>
<comment type="catalytic activity">
    <reaction evidence="5 6">
        <text>O-phospho-L-threonyl-[protein] + H2O = L-threonyl-[protein] + phosphate</text>
        <dbReference type="Rhea" id="RHEA:47004"/>
        <dbReference type="Rhea" id="RHEA-COMP:11060"/>
        <dbReference type="Rhea" id="RHEA-COMP:11605"/>
        <dbReference type="ChEBI" id="CHEBI:15377"/>
        <dbReference type="ChEBI" id="CHEBI:30013"/>
        <dbReference type="ChEBI" id="CHEBI:43474"/>
        <dbReference type="ChEBI" id="CHEBI:61977"/>
        <dbReference type="EC" id="3.1.3.16"/>
    </reaction>
</comment>
<dbReference type="SMART" id="SM00577">
    <property type="entry name" value="CPDc"/>
    <property type="match status" value="1"/>
</dbReference>
<feature type="region of interest" description="Disordered" evidence="7">
    <location>
        <begin position="371"/>
        <end position="478"/>
    </location>
</feature>
<dbReference type="CDD" id="cd07521">
    <property type="entry name" value="HAD_FCP1-like"/>
    <property type="match status" value="1"/>
</dbReference>
<dbReference type="InterPro" id="IPR001357">
    <property type="entry name" value="BRCT_dom"/>
</dbReference>
<evidence type="ECO:0000259" key="9">
    <source>
        <dbReference type="PROSITE" id="PS50969"/>
    </source>
</evidence>
<evidence type="ECO:0000256" key="5">
    <source>
        <dbReference type="ARBA" id="ARBA00048336"/>
    </source>
</evidence>
<dbReference type="Pfam" id="PF00533">
    <property type="entry name" value="BRCT"/>
    <property type="match status" value="1"/>
</dbReference>
<dbReference type="PROSITE" id="PS50969">
    <property type="entry name" value="FCP1"/>
    <property type="match status" value="1"/>
</dbReference>
<feature type="compositionally biased region" description="Basic and acidic residues" evidence="7">
    <location>
        <begin position="450"/>
        <end position="463"/>
    </location>
</feature>
<feature type="compositionally biased region" description="Polar residues" evidence="7">
    <location>
        <begin position="424"/>
        <end position="436"/>
    </location>
</feature>
<name>A0ABQ8SMK5_PERAM</name>
<dbReference type="InterPro" id="IPR011947">
    <property type="entry name" value="FCP1_euk"/>
</dbReference>
<feature type="domain" description="BRCT" evidence="8">
    <location>
        <begin position="524"/>
        <end position="604"/>
    </location>
</feature>
<evidence type="ECO:0000313" key="11">
    <source>
        <dbReference type="Proteomes" id="UP001148838"/>
    </source>
</evidence>
<dbReference type="Gene3D" id="3.40.50.10190">
    <property type="entry name" value="BRCT domain"/>
    <property type="match status" value="1"/>
</dbReference>
<dbReference type="InterPro" id="IPR036420">
    <property type="entry name" value="BRCT_dom_sf"/>
</dbReference>
<accession>A0ABQ8SMK5</accession>
<comment type="catalytic activity">
    <reaction evidence="4 6">
        <text>O-phospho-L-seryl-[protein] + H2O = L-seryl-[protein] + phosphate</text>
        <dbReference type="Rhea" id="RHEA:20629"/>
        <dbReference type="Rhea" id="RHEA-COMP:9863"/>
        <dbReference type="Rhea" id="RHEA-COMP:11604"/>
        <dbReference type="ChEBI" id="CHEBI:15377"/>
        <dbReference type="ChEBI" id="CHEBI:29999"/>
        <dbReference type="ChEBI" id="CHEBI:43474"/>
        <dbReference type="ChEBI" id="CHEBI:83421"/>
        <dbReference type="EC" id="3.1.3.16"/>
    </reaction>
</comment>
<comment type="subcellular location">
    <subcellularLocation>
        <location evidence="1 6">Nucleus</location>
    </subcellularLocation>
</comment>
<keyword evidence="2 6" id="KW-0378">Hydrolase</keyword>
<dbReference type="Pfam" id="PF03031">
    <property type="entry name" value="NIF"/>
    <property type="match status" value="1"/>
</dbReference>
<dbReference type="InterPro" id="IPR036412">
    <property type="entry name" value="HAD-like_sf"/>
</dbReference>
<dbReference type="SUPFAM" id="SSF52113">
    <property type="entry name" value="BRCT domain"/>
    <property type="match status" value="1"/>
</dbReference>
<evidence type="ECO:0000256" key="4">
    <source>
        <dbReference type="ARBA" id="ARBA00047761"/>
    </source>
</evidence>
<dbReference type="SMART" id="SM00292">
    <property type="entry name" value="BRCT"/>
    <property type="match status" value="1"/>
</dbReference>
<dbReference type="Gene3D" id="2.40.50.100">
    <property type="match status" value="1"/>
</dbReference>
<dbReference type="PROSITE" id="PS50172">
    <property type="entry name" value="BRCT"/>
    <property type="match status" value="1"/>
</dbReference>
<comment type="function">
    <text evidence="6">This promotes the activity of RNA polymerase II.</text>
</comment>
<feature type="compositionally biased region" description="Basic residues" evidence="7">
    <location>
        <begin position="746"/>
        <end position="758"/>
    </location>
</feature>
<dbReference type="Proteomes" id="UP001148838">
    <property type="component" value="Unassembled WGS sequence"/>
</dbReference>
<dbReference type="InterPro" id="IPR023214">
    <property type="entry name" value="HAD_sf"/>
</dbReference>
<feature type="domain" description="FCP1 homology" evidence="9">
    <location>
        <begin position="140"/>
        <end position="304"/>
    </location>
</feature>